<dbReference type="SMART" id="SM00091">
    <property type="entry name" value="PAS"/>
    <property type="match status" value="1"/>
</dbReference>
<dbReference type="InterPro" id="IPR035919">
    <property type="entry name" value="EAL_sf"/>
</dbReference>
<feature type="domain" description="PAC" evidence="9">
    <location>
        <begin position="483"/>
        <end position="535"/>
    </location>
</feature>
<dbReference type="Pfam" id="PF08269">
    <property type="entry name" value="dCache_2"/>
    <property type="match status" value="1"/>
</dbReference>
<evidence type="ECO:0000259" key="10">
    <source>
        <dbReference type="PROSITE" id="PS50883"/>
    </source>
</evidence>
<accession>A0AA37T9K1</accession>
<dbReference type="SUPFAM" id="SSF55073">
    <property type="entry name" value="Nucleotide cyclase"/>
    <property type="match status" value="1"/>
</dbReference>
<dbReference type="InterPro" id="IPR033480">
    <property type="entry name" value="sCache_2"/>
</dbReference>
<dbReference type="SMART" id="SM01049">
    <property type="entry name" value="Cache_2"/>
    <property type="match status" value="1"/>
</dbReference>
<dbReference type="RefSeq" id="WP_232593819.1">
    <property type="nucleotide sequence ID" value="NZ_BSPD01000073.1"/>
</dbReference>
<evidence type="ECO:0000256" key="6">
    <source>
        <dbReference type="ARBA" id="ARBA00023136"/>
    </source>
</evidence>
<dbReference type="PROSITE" id="PS50112">
    <property type="entry name" value="PAS"/>
    <property type="match status" value="1"/>
</dbReference>
<dbReference type="InterPro" id="IPR035965">
    <property type="entry name" value="PAS-like_dom_sf"/>
</dbReference>
<feature type="transmembrane region" description="Helical" evidence="7">
    <location>
        <begin position="363"/>
        <end position="385"/>
    </location>
</feature>
<protein>
    <recommendedName>
        <fullName evidence="14">EAL domain-containing protein</fullName>
    </recommendedName>
</protein>
<organism evidence="12 13">
    <name type="scientific">Marinibactrum halimedae</name>
    <dbReference type="NCBI Taxonomy" id="1444977"/>
    <lineage>
        <taxon>Bacteria</taxon>
        <taxon>Pseudomonadati</taxon>
        <taxon>Pseudomonadota</taxon>
        <taxon>Gammaproteobacteria</taxon>
        <taxon>Cellvibrionales</taxon>
        <taxon>Cellvibrionaceae</taxon>
        <taxon>Marinibactrum</taxon>
    </lineage>
</organism>
<evidence type="ECO:0000313" key="12">
    <source>
        <dbReference type="EMBL" id="GLS27298.1"/>
    </source>
</evidence>
<evidence type="ECO:0000259" key="8">
    <source>
        <dbReference type="PROSITE" id="PS50112"/>
    </source>
</evidence>
<proteinExistence type="predicted"/>
<dbReference type="GO" id="GO:0003824">
    <property type="term" value="F:catalytic activity"/>
    <property type="evidence" value="ECO:0007669"/>
    <property type="project" value="UniProtKB-ARBA"/>
</dbReference>
<dbReference type="Pfam" id="PF00563">
    <property type="entry name" value="EAL"/>
    <property type="match status" value="1"/>
</dbReference>
<feature type="domain" description="PAS" evidence="8">
    <location>
        <begin position="416"/>
        <end position="454"/>
    </location>
</feature>
<dbReference type="SUPFAM" id="SSF141868">
    <property type="entry name" value="EAL domain-like"/>
    <property type="match status" value="1"/>
</dbReference>
<dbReference type="SMART" id="SM00267">
    <property type="entry name" value="GGDEF"/>
    <property type="match status" value="1"/>
</dbReference>
<evidence type="ECO:0000256" key="7">
    <source>
        <dbReference type="SAM" id="Phobius"/>
    </source>
</evidence>
<comment type="caution">
    <text evidence="12">The sequence shown here is derived from an EMBL/GenBank/DDBJ whole genome shotgun (WGS) entry which is preliminary data.</text>
</comment>
<dbReference type="EMBL" id="BSPD01000073">
    <property type="protein sequence ID" value="GLS27298.1"/>
    <property type="molecule type" value="Genomic_DNA"/>
</dbReference>
<keyword evidence="4 7" id="KW-0812">Transmembrane</keyword>
<name>A0AA37T9K1_9GAMM</name>
<dbReference type="FunFam" id="3.30.70.270:FF:000001">
    <property type="entry name" value="Diguanylate cyclase domain protein"/>
    <property type="match status" value="1"/>
</dbReference>
<dbReference type="NCBIfam" id="TIGR00254">
    <property type="entry name" value="GGDEF"/>
    <property type="match status" value="1"/>
</dbReference>
<feature type="transmembrane region" description="Helical" evidence="7">
    <location>
        <begin position="12"/>
        <end position="34"/>
    </location>
</feature>
<dbReference type="Pfam" id="PF00990">
    <property type="entry name" value="GGDEF"/>
    <property type="match status" value="1"/>
</dbReference>
<keyword evidence="13" id="KW-1185">Reference proteome</keyword>
<dbReference type="PROSITE" id="PS50113">
    <property type="entry name" value="PAC"/>
    <property type="match status" value="1"/>
</dbReference>
<dbReference type="PANTHER" id="PTHR44757:SF2">
    <property type="entry name" value="BIOFILM ARCHITECTURE MAINTENANCE PROTEIN MBAA"/>
    <property type="match status" value="1"/>
</dbReference>
<dbReference type="CDD" id="cd00130">
    <property type="entry name" value="PAS"/>
    <property type="match status" value="1"/>
</dbReference>
<dbReference type="NCBIfam" id="TIGR00229">
    <property type="entry name" value="sensory_box"/>
    <property type="match status" value="1"/>
</dbReference>
<dbReference type="Proteomes" id="UP001156870">
    <property type="component" value="Unassembled WGS sequence"/>
</dbReference>
<dbReference type="Gene3D" id="3.30.450.20">
    <property type="entry name" value="PAS domain"/>
    <property type="match status" value="2"/>
</dbReference>
<reference evidence="12 13" key="1">
    <citation type="journal article" date="2014" name="Int. J. Syst. Evol. Microbiol.">
        <title>Complete genome sequence of Corynebacterium casei LMG S-19264T (=DSM 44701T), isolated from a smear-ripened cheese.</title>
        <authorList>
            <consortium name="US DOE Joint Genome Institute (JGI-PGF)"/>
            <person name="Walter F."/>
            <person name="Albersmeier A."/>
            <person name="Kalinowski J."/>
            <person name="Ruckert C."/>
        </authorList>
    </citation>
    <scope>NUCLEOTIDE SEQUENCE [LARGE SCALE GENOMIC DNA]</scope>
    <source>
        <strain evidence="12 13">NBRC 110095</strain>
    </source>
</reference>
<dbReference type="Pfam" id="PF13426">
    <property type="entry name" value="PAS_9"/>
    <property type="match status" value="1"/>
</dbReference>
<comment type="cofactor">
    <cofactor evidence="1">
        <name>Mg(2+)</name>
        <dbReference type="ChEBI" id="CHEBI:18420"/>
    </cofactor>
</comment>
<dbReference type="PANTHER" id="PTHR44757">
    <property type="entry name" value="DIGUANYLATE CYCLASE DGCP"/>
    <property type="match status" value="1"/>
</dbReference>
<keyword evidence="6 7" id="KW-0472">Membrane</keyword>
<dbReference type="GO" id="GO:0005886">
    <property type="term" value="C:plasma membrane"/>
    <property type="evidence" value="ECO:0007669"/>
    <property type="project" value="UniProtKB-SubCell"/>
</dbReference>
<evidence type="ECO:0000259" key="11">
    <source>
        <dbReference type="PROSITE" id="PS50887"/>
    </source>
</evidence>
<dbReference type="InterPro" id="IPR052155">
    <property type="entry name" value="Biofilm_reg_signaling"/>
</dbReference>
<comment type="subcellular location">
    <subcellularLocation>
        <location evidence="2">Cell membrane</location>
        <topology evidence="2">Multi-pass membrane protein</topology>
    </subcellularLocation>
</comment>
<dbReference type="Gene3D" id="3.20.20.450">
    <property type="entry name" value="EAL domain"/>
    <property type="match status" value="1"/>
</dbReference>
<sequence>MINKVNPSRLATYQVIGTVTLFILLSAAMGGYFYQSTVKHANYRLSQLAEEMLAEQKQQLGAEINSLLRQANYDISIAANLLKTSVKQHVDGAHQIASALYNDLKNTQLPVKEQQHVIKEAFRNYRFFEGRGYIFISSLPKISILLPPTPEIEGQSVEDLIDDTGKNVTEAAIEAVTSLNHSGFVEYRWYPPGQKEEMEDKISYVKLFEPWGWIFGAGDYVYEMENTLKRQFLAQMQSTLLTNGQPVIILNKNGEVLLNHKHSLPTTIIDIPNTQNTFPNFNERVKAELFYHIQTSIRDNAFFSYKTSQRHTRPDTDIIALAQTIPHWQWIVIAGLEPNATNQLIKQQSASIKQVSEKQLQEIWLTIVIVALITLIATAIFSRWLKGLLLSYENENQEQNQRLLENAQELDLAAGVFDSVTQGILITNKDNKIVKANYAFFQFTGYTEKELYNEDPESFFDKNIPVSFNRDIFPSLESRGFWQGEILQKIRTNNTTLHCAISVTARRDDHNHVKNYIITIKDISERKKHEDQLRYLADYDSLTNLPNRRYLLRRIDALIESNHGRPEKFALVFVDLDRFKAINDSLGHATGDAVLIETAKRLCSAVRENDTVVRLGGDEFILLFSPLRNIRGIQEFCDRLKNIISHPIQYNEHRFTLTTSIGLSIYPDDGDTAESLLQNADIALYESKNKGRNTYTFFNTELAEYASSRLDTEIALRDALNNNEFELFYQPQICLKTCMVVGVEALLRWKRTGGQFVSPAVFIPLAEEINIISDITNWVMDTAAKQAVAWHDRLHMWVPIAVNLSGKDIHRDLPQRLKKVQYDNDIDPKTLVLEVTEGSIINNIDVAIETLEEVREQGYSVALDDFGTGFSSLHYLSKFPIDKLKIDKSFVDNIASSPKSAAVTAAIVQVGQCLELKIVAEGVEDLQQLQVLRAMGCNIAQGYYYSKPLPADDCLQFIEREKLANQPPSLDAM</sequence>
<dbReference type="PROSITE" id="PS50883">
    <property type="entry name" value="EAL"/>
    <property type="match status" value="1"/>
</dbReference>
<dbReference type="InterPro" id="IPR004010">
    <property type="entry name" value="Double_Cache_2"/>
</dbReference>
<evidence type="ECO:0000256" key="1">
    <source>
        <dbReference type="ARBA" id="ARBA00001946"/>
    </source>
</evidence>
<dbReference type="InterPro" id="IPR029787">
    <property type="entry name" value="Nucleotide_cyclase"/>
</dbReference>
<keyword evidence="3" id="KW-1003">Cell membrane</keyword>
<dbReference type="CDD" id="cd01948">
    <property type="entry name" value="EAL"/>
    <property type="match status" value="1"/>
</dbReference>
<evidence type="ECO:0000256" key="2">
    <source>
        <dbReference type="ARBA" id="ARBA00004651"/>
    </source>
</evidence>
<dbReference type="PROSITE" id="PS50887">
    <property type="entry name" value="GGDEF"/>
    <property type="match status" value="1"/>
</dbReference>
<evidence type="ECO:0000256" key="5">
    <source>
        <dbReference type="ARBA" id="ARBA00022989"/>
    </source>
</evidence>
<dbReference type="AlphaFoldDB" id="A0AA37T9K1"/>
<dbReference type="SUPFAM" id="SSF55785">
    <property type="entry name" value="PYP-like sensor domain (PAS domain)"/>
    <property type="match status" value="1"/>
</dbReference>
<evidence type="ECO:0000256" key="3">
    <source>
        <dbReference type="ARBA" id="ARBA00022475"/>
    </source>
</evidence>
<evidence type="ECO:0000259" key="9">
    <source>
        <dbReference type="PROSITE" id="PS50113"/>
    </source>
</evidence>
<dbReference type="InterPro" id="IPR000700">
    <property type="entry name" value="PAS-assoc_C"/>
</dbReference>
<evidence type="ECO:0008006" key="14">
    <source>
        <dbReference type="Google" id="ProtNLM"/>
    </source>
</evidence>
<gene>
    <name evidence="12" type="ORF">GCM10007877_30170</name>
</gene>
<dbReference type="Gene3D" id="3.30.70.270">
    <property type="match status" value="1"/>
</dbReference>
<dbReference type="CDD" id="cd01949">
    <property type="entry name" value="GGDEF"/>
    <property type="match status" value="1"/>
</dbReference>
<evidence type="ECO:0000256" key="4">
    <source>
        <dbReference type="ARBA" id="ARBA00022692"/>
    </source>
</evidence>
<feature type="domain" description="GGDEF" evidence="11">
    <location>
        <begin position="567"/>
        <end position="700"/>
    </location>
</feature>
<keyword evidence="5 7" id="KW-1133">Transmembrane helix</keyword>
<dbReference type="SMART" id="SM00052">
    <property type="entry name" value="EAL"/>
    <property type="match status" value="1"/>
</dbReference>
<feature type="domain" description="EAL" evidence="10">
    <location>
        <begin position="709"/>
        <end position="962"/>
    </location>
</feature>
<dbReference type="InterPro" id="IPR043128">
    <property type="entry name" value="Rev_trsase/Diguanyl_cyclase"/>
</dbReference>
<evidence type="ECO:0000313" key="13">
    <source>
        <dbReference type="Proteomes" id="UP001156870"/>
    </source>
</evidence>
<dbReference type="InterPro" id="IPR000014">
    <property type="entry name" value="PAS"/>
</dbReference>
<dbReference type="InterPro" id="IPR000160">
    <property type="entry name" value="GGDEF_dom"/>
</dbReference>
<dbReference type="InterPro" id="IPR001633">
    <property type="entry name" value="EAL_dom"/>
</dbReference>